<evidence type="ECO:0000256" key="2">
    <source>
        <dbReference type="ARBA" id="ARBA00022475"/>
    </source>
</evidence>
<keyword evidence="3 7" id="KW-0808">Transferase</keyword>
<evidence type="ECO:0000256" key="3">
    <source>
        <dbReference type="ARBA" id="ARBA00022679"/>
    </source>
</evidence>
<proteinExistence type="inferred from homology"/>
<dbReference type="STRING" id="908809.ABG79_01824"/>
<keyword evidence="4 7" id="KW-0812">Transmembrane</keyword>
<feature type="transmembrane region" description="Helical" evidence="7">
    <location>
        <begin position="221"/>
        <end position="242"/>
    </location>
</feature>
<sequence>MHPILFKIGPVTIYTYGFLMAVAILSAILITVKRGEKRGFSKDSIYDIAFYGIIGGIVGAKLLYIIAEAPTLFKNPKAIIYMLTSGFVVYGALIGGVLAAYIYCKVKGLNFIRYFDLTAPAIAFAQGIGRIGCLGAGCCYGRETNSIFGIVFKISPFAPNGVKLIPTQIISSIGNFAFFLILIWFAKKERKDGQVAGLYMILYSVGRFIIEFFRGDFRGNVGMLSTSQFISIIIFIIAIKFLKK</sequence>
<dbReference type="PANTHER" id="PTHR30589:SF0">
    <property type="entry name" value="PHOSPHATIDYLGLYCEROL--PROLIPOPROTEIN DIACYLGLYCERYL TRANSFERASE"/>
    <property type="match status" value="1"/>
</dbReference>
<comment type="function">
    <text evidence="7">Catalyzes the transfer of the diacylglyceryl group from phosphatidylglycerol to the sulfhydryl group of the N-terminal cysteine of a prolipoprotein, the first step in the formation of mature lipoproteins.</text>
</comment>
<comment type="catalytic activity">
    <reaction evidence="7">
        <text>L-cysteinyl-[prolipoprotein] + a 1,2-diacyl-sn-glycero-3-phospho-(1'-sn-glycerol) = an S-1,2-diacyl-sn-glyceryl-L-cysteinyl-[prolipoprotein] + sn-glycerol 1-phosphate + H(+)</text>
        <dbReference type="Rhea" id="RHEA:56712"/>
        <dbReference type="Rhea" id="RHEA-COMP:14679"/>
        <dbReference type="Rhea" id="RHEA-COMP:14680"/>
        <dbReference type="ChEBI" id="CHEBI:15378"/>
        <dbReference type="ChEBI" id="CHEBI:29950"/>
        <dbReference type="ChEBI" id="CHEBI:57685"/>
        <dbReference type="ChEBI" id="CHEBI:64716"/>
        <dbReference type="ChEBI" id="CHEBI:140658"/>
        <dbReference type="EC" id="2.5.1.145"/>
    </reaction>
</comment>
<dbReference type="Proteomes" id="UP000052015">
    <property type="component" value="Unassembled WGS sequence"/>
</dbReference>
<dbReference type="AlphaFoldDB" id="A0A0R3JS77"/>
<dbReference type="EMBL" id="LKHP01000011">
    <property type="protein sequence ID" value="KRQ86312.1"/>
    <property type="molecule type" value="Genomic_DNA"/>
</dbReference>
<keyword evidence="8" id="KW-0449">Lipoprotein</keyword>
<feature type="transmembrane region" description="Helical" evidence="7">
    <location>
        <begin position="111"/>
        <end position="128"/>
    </location>
</feature>
<accession>A0A0R3JS77</accession>
<dbReference type="PANTHER" id="PTHR30589">
    <property type="entry name" value="PROLIPOPROTEIN DIACYLGLYCERYL TRANSFERASE"/>
    <property type="match status" value="1"/>
</dbReference>
<feature type="transmembrane region" description="Helical" evidence="7">
    <location>
        <begin position="165"/>
        <end position="185"/>
    </location>
</feature>
<protein>
    <recommendedName>
        <fullName evidence="7">Phosphatidylglycerol--prolipoprotein diacylglyceryl transferase</fullName>
        <ecNumber evidence="7">2.5.1.145</ecNumber>
    </recommendedName>
</protein>
<dbReference type="GO" id="GO:0005886">
    <property type="term" value="C:plasma membrane"/>
    <property type="evidence" value="ECO:0007669"/>
    <property type="project" value="UniProtKB-SubCell"/>
</dbReference>
<dbReference type="RefSeq" id="WP_057979151.1">
    <property type="nucleotide sequence ID" value="NZ_LKHP01000011.1"/>
</dbReference>
<comment type="pathway">
    <text evidence="7">Protein modification; lipoprotein biosynthesis (diacylglyceryl transfer).</text>
</comment>
<feature type="binding site" evidence="7">
    <location>
        <position position="130"/>
    </location>
    <ligand>
        <name>a 1,2-diacyl-sn-glycero-3-phospho-(1'-sn-glycerol)</name>
        <dbReference type="ChEBI" id="CHEBI:64716"/>
    </ligand>
</feature>
<keyword evidence="5 7" id="KW-1133">Transmembrane helix</keyword>
<evidence type="ECO:0000256" key="6">
    <source>
        <dbReference type="ARBA" id="ARBA00023136"/>
    </source>
</evidence>
<feature type="transmembrane region" description="Helical" evidence="7">
    <location>
        <begin position="197"/>
        <end position="215"/>
    </location>
</feature>
<dbReference type="GO" id="GO:0008961">
    <property type="term" value="F:phosphatidylglycerol-prolipoprotein diacylglyceryl transferase activity"/>
    <property type="evidence" value="ECO:0007669"/>
    <property type="project" value="UniProtKB-UniRule"/>
</dbReference>
<keyword evidence="2 7" id="KW-1003">Cell membrane</keyword>
<dbReference type="EC" id="2.5.1.145" evidence="7"/>
<feature type="transmembrane region" description="Helical" evidence="7">
    <location>
        <begin position="79"/>
        <end position="104"/>
    </location>
</feature>
<evidence type="ECO:0000256" key="1">
    <source>
        <dbReference type="ARBA" id="ARBA00007150"/>
    </source>
</evidence>
<reference evidence="8 9" key="1">
    <citation type="submission" date="2015-09" db="EMBL/GenBank/DDBJ databases">
        <title>Draft genome sequence of a Caloramator mitchellensis, a moderate thermophile from the Great Artesian Basin of Australia.</title>
        <authorList>
            <person name="Patel B.K."/>
        </authorList>
    </citation>
    <scope>NUCLEOTIDE SEQUENCE [LARGE SCALE GENOMIC DNA]</scope>
    <source>
        <strain evidence="8 9">VF08</strain>
    </source>
</reference>
<evidence type="ECO:0000256" key="5">
    <source>
        <dbReference type="ARBA" id="ARBA00022989"/>
    </source>
</evidence>
<evidence type="ECO:0000313" key="8">
    <source>
        <dbReference type="EMBL" id="KRQ86312.1"/>
    </source>
</evidence>
<feature type="transmembrane region" description="Helical" evidence="7">
    <location>
        <begin position="13"/>
        <end position="32"/>
    </location>
</feature>
<evidence type="ECO:0000313" key="9">
    <source>
        <dbReference type="Proteomes" id="UP000052015"/>
    </source>
</evidence>
<keyword evidence="9" id="KW-1185">Reference proteome</keyword>
<dbReference type="OrthoDB" id="871140at2"/>
<feature type="transmembrane region" description="Helical" evidence="7">
    <location>
        <begin position="44"/>
        <end position="67"/>
    </location>
</feature>
<comment type="subcellular location">
    <subcellularLocation>
        <location evidence="7">Cell membrane</location>
        <topology evidence="7">Multi-pass membrane protein</topology>
    </subcellularLocation>
</comment>
<dbReference type="UniPathway" id="UPA00664"/>
<organism evidence="8 9">
    <name type="scientific">Caloramator mitchellensis</name>
    <dbReference type="NCBI Taxonomy" id="908809"/>
    <lineage>
        <taxon>Bacteria</taxon>
        <taxon>Bacillati</taxon>
        <taxon>Bacillota</taxon>
        <taxon>Clostridia</taxon>
        <taxon>Eubacteriales</taxon>
        <taxon>Clostridiaceae</taxon>
        <taxon>Caloramator</taxon>
    </lineage>
</organism>
<gene>
    <name evidence="8" type="primary">lgt_2</name>
    <name evidence="7" type="synonym">lgt</name>
    <name evidence="8" type="ORF">ABG79_01824</name>
</gene>
<keyword evidence="6 7" id="KW-0472">Membrane</keyword>
<comment type="caution">
    <text evidence="8">The sequence shown here is derived from an EMBL/GenBank/DDBJ whole genome shotgun (WGS) entry which is preliminary data.</text>
</comment>
<dbReference type="GO" id="GO:0042158">
    <property type="term" value="P:lipoprotein biosynthetic process"/>
    <property type="evidence" value="ECO:0007669"/>
    <property type="project" value="UniProtKB-UniRule"/>
</dbReference>
<dbReference type="InterPro" id="IPR001640">
    <property type="entry name" value="Lgt"/>
</dbReference>
<dbReference type="NCBIfam" id="TIGR00544">
    <property type="entry name" value="lgt"/>
    <property type="match status" value="1"/>
</dbReference>
<name>A0A0R3JS77_CALMK</name>
<comment type="similarity">
    <text evidence="1 7">Belongs to the Lgt family.</text>
</comment>
<dbReference type="Pfam" id="PF01790">
    <property type="entry name" value="LGT"/>
    <property type="match status" value="1"/>
</dbReference>
<evidence type="ECO:0000256" key="4">
    <source>
        <dbReference type="ARBA" id="ARBA00022692"/>
    </source>
</evidence>
<evidence type="ECO:0000256" key="7">
    <source>
        <dbReference type="HAMAP-Rule" id="MF_01147"/>
    </source>
</evidence>
<keyword evidence="8" id="KW-0328">Glycosyltransferase</keyword>
<dbReference type="HAMAP" id="MF_01147">
    <property type="entry name" value="Lgt"/>
    <property type="match status" value="1"/>
</dbReference>
<dbReference type="PATRIC" id="fig|908809.3.peg.1823"/>